<keyword evidence="2" id="KW-1185">Reference proteome</keyword>
<organism evidence="1 2">
    <name type="scientific">Caerostris extrusa</name>
    <name type="common">Bark spider</name>
    <name type="synonym">Caerostris bankana</name>
    <dbReference type="NCBI Taxonomy" id="172846"/>
    <lineage>
        <taxon>Eukaryota</taxon>
        <taxon>Metazoa</taxon>
        <taxon>Ecdysozoa</taxon>
        <taxon>Arthropoda</taxon>
        <taxon>Chelicerata</taxon>
        <taxon>Arachnida</taxon>
        <taxon>Araneae</taxon>
        <taxon>Araneomorphae</taxon>
        <taxon>Entelegynae</taxon>
        <taxon>Araneoidea</taxon>
        <taxon>Araneidae</taxon>
        <taxon>Caerostris</taxon>
    </lineage>
</organism>
<protein>
    <submittedName>
        <fullName evidence="1">E3 ubiquitin-protein ligase HUWE1</fullName>
    </submittedName>
</protein>
<gene>
    <name evidence="1" type="primary">HUWE1</name>
    <name evidence="1" type="ORF">CEXT_385461</name>
</gene>
<name>A0AAV4RCU7_CAEEX</name>
<comment type="caution">
    <text evidence="1">The sequence shown here is derived from an EMBL/GenBank/DDBJ whole genome shotgun (WGS) entry which is preliminary data.</text>
</comment>
<dbReference type="Proteomes" id="UP001054945">
    <property type="component" value="Unassembled WGS sequence"/>
</dbReference>
<proteinExistence type="predicted"/>
<evidence type="ECO:0000313" key="1">
    <source>
        <dbReference type="EMBL" id="GIY19684.1"/>
    </source>
</evidence>
<dbReference type="EMBL" id="BPLR01007783">
    <property type="protein sequence ID" value="GIY19684.1"/>
    <property type="molecule type" value="Genomic_DNA"/>
</dbReference>
<feature type="non-terminal residue" evidence="1">
    <location>
        <position position="1"/>
    </location>
</feature>
<reference evidence="1 2" key="1">
    <citation type="submission" date="2021-06" db="EMBL/GenBank/DDBJ databases">
        <title>Caerostris extrusa draft genome.</title>
        <authorList>
            <person name="Kono N."/>
            <person name="Arakawa K."/>
        </authorList>
    </citation>
    <scope>NUCLEOTIDE SEQUENCE [LARGE SCALE GENOMIC DNA]</scope>
</reference>
<dbReference type="AlphaFoldDB" id="A0AAV4RCU7"/>
<evidence type="ECO:0000313" key="2">
    <source>
        <dbReference type="Proteomes" id="UP001054945"/>
    </source>
</evidence>
<accession>A0AAV4RCU7</accession>
<sequence>NLAPRASVLKQGLLHLNEVLQCLEHLSPCRSSWGQCFTGRTYVKLLFNCWQAEKEDEPACSAIEFSSSSVTSVTESSSTCMPSAMDAEDSCHCIMMEDNSNGNQPNGRALAELFGLLVKLCVGSPMRQRRGQQIPPSPSMPSPAARAVATALTRLLAMGLSWEPPPSSPVPKFR</sequence>